<keyword evidence="11" id="KW-1185">Reference proteome</keyword>
<dbReference type="GeneID" id="94831136"/>
<dbReference type="GO" id="GO:0004843">
    <property type="term" value="F:cysteine-type deubiquitinase activity"/>
    <property type="evidence" value="ECO:0007669"/>
    <property type="project" value="UniProtKB-EC"/>
</dbReference>
<feature type="region of interest" description="Disordered" evidence="8">
    <location>
        <begin position="162"/>
        <end position="208"/>
    </location>
</feature>
<evidence type="ECO:0000256" key="2">
    <source>
        <dbReference type="ARBA" id="ARBA00009085"/>
    </source>
</evidence>
<keyword evidence="4" id="KW-0645">Protease</keyword>
<feature type="compositionally biased region" description="Polar residues" evidence="8">
    <location>
        <begin position="164"/>
        <end position="201"/>
    </location>
</feature>
<feature type="region of interest" description="Disordered" evidence="8">
    <location>
        <begin position="443"/>
        <end position="520"/>
    </location>
</feature>
<protein>
    <recommendedName>
        <fullName evidence="3">ubiquitinyl hydrolase 1</fullName>
        <ecNumber evidence="3">3.4.19.12</ecNumber>
    </recommendedName>
</protein>
<keyword evidence="6" id="KW-0378">Hydrolase</keyword>
<dbReference type="AlphaFoldDB" id="A0A1J4J606"/>
<proteinExistence type="inferred from homology"/>
<evidence type="ECO:0000256" key="4">
    <source>
        <dbReference type="ARBA" id="ARBA00022670"/>
    </source>
</evidence>
<feature type="compositionally biased region" description="Basic and acidic residues" evidence="8">
    <location>
        <begin position="484"/>
        <end position="496"/>
    </location>
</feature>
<keyword evidence="5" id="KW-0833">Ubl conjugation pathway</keyword>
<dbReference type="InterPro" id="IPR028889">
    <property type="entry name" value="USP"/>
</dbReference>
<dbReference type="RefSeq" id="XP_068346220.1">
    <property type="nucleotide sequence ID" value="XM_068496432.1"/>
</dbReference>
<dbReference type="SUPFAM" id="SSF54001">
    <property type="entry name" value="Cysteine proteinases"/>
    <property type="match status" value="1"/>
</dbReference>
<dbReference type="GO" id="GO:0016579">
    <property type="term" value="P:protein deubiquitination"/>
    <property type="evidence" value="ECO:0007669"/>
    <property type="project" value="InterPro"/>
</dbReference>
<organism evidence="10 11">
    <name type="scientific">Tritrichomonas foetus</name>
    <dbReference type="NCBI Taxonomy" id="1144522"/>
    <lineage>
        <taxon>Eukaryota</taxon>
        <taxon>Metamonada</taxon>
        <taxon>Parabasalia</taxon>
        <taxon>Tritrichomonadida</taxon>
        <taxon>Tritrichomonadidae</taxon>
        <taxon>Tritrichomonas</taxon>
    </lineage>
</organism>
<feature type="domain" description="USP" evidence="9">
    <location>
        <begin position="51"/>
        <end position="443"/>
    </location>
</feature>
<dbReference type="Gene3D" id="3.90.70.10">
    <property type="entry name" value="Cysteine proteinases"/>
    <property type="match status" value="1"/>
</dbReference>
<evidence type="ECO:0000259" key="9">
    <source>
        <dbReference type="PROSITE" id="PS50235"/>
    </source>
</evidence>
<dbReference type="PANTHER" id="PTHR21646:SF24">
    <property type="entry name" value="UBIQUITIN CARBOXYL-TERMINAL HYDROLASE"/>
    <property type="match status" value="1"/>
</dbReference>
<dbReference type="VEuPathDB" id="TrichDB:TRFO_12107"/>
<evidence type="ECO:0000256" key="6">
    <source>
        <dbReference type="ARBA" id="ARBA00022801"/>
    </source>
</evidence>
<gene>
    <name evidence="10" type="ORF">TRFO_12107</name>
</gene>
<evidence type="ECO:0000256" key="3">
    <source>
        <dbReference type="ARBA" id="ARBA00012759"/>
    </source>
</evidence>
<evidence type="ECO:0000256" key="7">
    <source>
        <dbReference type="ARBA" id="ARBA00022807"/>
    </source>
</evidence>
<dbReference type="InterPro" id="IPR050185">
    <property type="entry name" value="Ub_carboxyl-term_hydrolase"/>
</dbReference>
<keyword evidence="7" id="KW-0788">Thiol protease</keyword>
<dbReference type="InterPro" id="IPR001394">
    <property type="entry name" value="Peptidase_C19_UCH"/>
</dbReference>
<evidence type="ECO:0000256" key="8">
    <source>
        <dbReference type="SAM" id="MobiDB-lite"/>
    </source>
</evidence>
<dbReference type="EMBL" id="MLAK01001437">
    <property type="protein sequence ID" value="OHS93083.1"/>
    <property type="molecule type" value="Genomic_DNA"/>
</dbReference>
<comment type="caution">
    <text evidence="10">The sequence shown here is derived from an EMBL/GenBank/DDBJ whole genome shotgun (WGS) entry which is preliminary data.</text>
</comment>
<evidence type="ECO:0000256" key="1">
    <source>
        <dbReference type="ARBA" id="ARBA00000707"/>
    </source>
</evidence>
<comment type="similarity">
    <text evidence="2">Belongs to the peptidase C19 family.</text>
</comment>
<accession>A0A1J4J606</accession>
<dbReference type="PROSITE" id="PS00973">
    <property type="entry name" value="USP_2"/>
    <property type="match status" value="1"/>
</dbReference>
<sequence length="570" mass="66045">MFSLRNRRFHSNPALLYAEKIKIPEKSRNPVLHKENSRVEVNPNSKESINTWETNANTTEVSTNITEVNTSTAEVNTNITEVNANTAEVSTSTILTEANTSMAKDINTEESIKKLTYNNTENESSKDPLFEIINENNKNAENNNNINENTLESKGVTNFILDNPNKSTNNAESTVNESNTNKFENDNKTITNNISLNSKNQINDEDNYSEEKPKIQIKSLNISKDLNFANLSDQIVSAYITAEGYHDPNFSSEYLVMHHVDSNPLVNEINRDIKLTLNECLNLFSVNEKLDENNQWFCPHCRKFVCADKKMDIWSVPKCLIIHLKRFITTQHSTYSSKVSTSILYDQILDMSNYVIGPQDKNSMKYQLKAVSEHMGSTYAGHYTAMALVDENFSFHQQYTYSKIQQRSNKKKWYSFNDSNVREIEDVKSVQSEDAYVLFYERIDDQQNEEEEEEETETEEKITGKSHEFTTGKSPTIHFPHPFTDSHEESSEKDTVKEEEDTNENKSDNNEKDDQQSEVYKYSHRMKLMPSQKITMNEFLQKEKLKSVLDSLEEEEEYDEDMFKRRSFNF</sequence>
<evidence type="ECO:0000313" key="10">
    <source>
        <dbReference type="EMBL" id="OHS93083.1"/>
    </source>
</evidence>
<dbReference type="Pfam" id="PF00443">
    <property type="entry name" value="UCH"/>
    <property type="match status" value="1"/>
</dbReference>
<dbReference type="InterPro" id="IPR038765">
    <property type="entry name" value="Papain-like_cys_pep_sf"/>
</dbReference>
<dbReference type="PROSITE" id="PS50235">
    <property type="entry name" value="USP_3"/>
    <property type="match status" value="1"/>
</dbReference>
<dbReference type="InterPro" id="IPR018200">
    <property type="entry name" value="USP_CS"/>
</dbReference>
<feature type="compositionally biased region" description="Basic and acidic residues" evidence="8">
    <location>
        <begin position="459"/>
        <end position="470"/>
    </location>
</feature>
<evidence type="ECO:0000313" key="11">
    <source>
        <dbReference type="Proteomes" id="UP000179807"/>
    </source>
</evidence>
<reference evidence="10" key="1">
    <citation type="submission" date="2016-10" db="EMBL/GenBank/DDBJ databases">
        <authorList>
            <person name="Benchimol M."/>
            <person name="Almeida L.G."/>
            <person name="Vasconcelos A.T."/>
            <person name="Perreira-Neves A."/>
            <person name="Rosa I.A."/>
            <person name="Tasca T."/>
            <person name="Bogo M.R."/>
            <person name="de Souza W."/>
        </authorList>
    </citation>
    <scope>NUCLEOTIDE SEQUENCE [LARGE SCALE GENOMIC DNA]</scope>
    <source>
        <strain evidence="10">K</strain>
    </source>
</reference>
<dbReference type="PANTHER" id="PTHR21646">
    <property type="entry name" value="UBIQUITIN CARBOXYL-TERMINAL HYDROLASE"/>
    <property type="match status" value="1"/>
</dbReference>
<dbReference type="Proteomes" id="UP000179807">
    <property type="component" value="Unassembled WGS sequence"/>
</dbReference>
<comment type="catalytic activity">
    <reaction evidence="1">
        <text>Thiol-dependent hydrolysis of ester, thioester, amide, peptide and isopeptide bonds formed by the C-terminal Gly of ubiquitin (a 76-residue protein attached to proteins as an intracellular targeting signal).</text>
        <dbReference type="EC" id="3.4.19.12"/>
    </reaction>
</comment>
<evidence type="ECO:0000256" key="5">
    <source>
        <dbReference type="ARBA" id="ARBA00022786"/>
    </source>
</evidence>
<name>A0A1J4J606_9EUKA</name>
<dbReference type="GO" id="GO:0006508">
    <property type="term" value="P:proteolysis"/>
    <property type="evidence" value="ECO:0007669"/>
    <property type="project" value="UniProtKB-KW"/>
</dbReference>
<dbReference type="EC" id="3.4.19.12" evidence="3"/>
<feature type="compositionally biased region" description="Acidic residues" evidence="8">
    <location>
        <begin position="446"/>
        <end position="458"/>
    </location>
</feature>
<feature type="compositionally biased region" description="Basic and acidic residues" evidence="8">
    <location>
        <begin position="503"/>
        <end position="515"/>
    </location>
</feature>
<dbReference type="OrthoDB" id="292964at2759"/>